<dbReference type="Pfam" id="PF01648">
    <property type="entry name" value="ACPS"/>
    <property type="match status" value="1"/>
</dbReference>
<protein>
    <submittedName>
        <fullName evidence="3">4-phosphopantetheinyl transferase family protein</fullName>
    </submittedName>
</protein>
<dbReference type="InterPro" id="IPR037143">
    <property type="entry name" value="4-PPantetheinyl_Trfase_dom_sf"/>
</dbReference>
<dbReference type="Proteomes" id="UP000297982">
    <property type="component" value="Unassembled WGS sequence"/>
</dbReference>
<feature type="domain" description="4'-phosphopantetheinyl transferase" evidence="2">
    <location>
        <begin position="119"/>
        <end position="200"/>
    </location>
</feature>
<organism evidence="3 4">
    <name type="scientific">Halobacillus salinus</name>
    <dbReference type="NCBI Taxonomy" id="192814"/>
    <lineage>
        <taxon>Bacteria</taxon>
        <taxon>Bacillati</taxon>
        <taxon>Bacillota</taxon>
        <taxon>Bacilli</taxon>
        <taxon>Bacillales</taxon>
        <taxon>Bacillaceae</taxon>
        <taxon>Halobacillus</taxon>
    </lineage>
</organism>
<keyword evidence="1 3" id="KW-0808">Transferase</keyword>
<evidence type="ECO:0000259" key="2">
    <source>
        <dbReference type="Pfam" id="PF01648"/>
    </source>
</evidence>
<reference evidence="3 4" key="1">
    <citation type="journal article" date="2003" name="Int. J. Syst. Evol. Microbiol.">
        <title>Halobacillus salinus sp. nov., isolated from a salt lake on the coast of the East Sea in Korea.</title>
        <authorList>
            <person name="Yoon J.H."/>
            <person name="Kang K.H."/>
            <person name="Park Y.H."/>
        </authorList>
    </citation>
    <scope>NUCLEOTIDE SEQUENCE [LARGE SCALE GENOMIC DNA]</scope>
    <source>
        <strain evidence="3 4">HSL-3</strain>
    </source>
</reference>
<dbReference type="InterPro" id="IPR008278">
    <property type="entry name" value="4-PPantetheinyl_Trfase_dom"/>
</dbReference>
<accession>A0A4Z0GWS7</accession>
<dbReference type="GO" id="GO:0008897">
    <property type="term" value="F:holo-[acyl-carrier-protein] synthase activity"/>
    <property type="evidence" value="ECO:0007669"/>
    <property type="project" value="InterPro"/>
</dbReference>
<keyword evidence="4" id="KW-1185">Reference proteome</keyword>
<gene>
    <name evidence="3" type="ORF">E4663_16925</name>
</gene>
<dbReference type="Gene3D" id="3.90.470.20">
    <property type="entry name" value="4'-phosphopantetheinyl transferase domain"/>
    <property type="match status" value="2"/>
</dbReference>
<dbReference type="AlphaFoldDB" id="A0A4Z0GWS7"/>
<dbReference type="GO" id="GO:0000287">
    <property type="term" value="F:magnesium ion binding"/>
    <property type="evidence" value="ECO:0007669"/>
    <property type="project" value="InterPro"/>
</dbReference>
<evidence type="ECO:0000313" key="4">
    <source>
        <dbReference type="Proteomes" id="UP000297982"/>
    </source>
</evidence>
<dbReference type="SUPFAM" id="SSF56214">
    <property type="entry name" value="4'-phosphopantetheinyl transferase"/>
    <property type="match status" value="2"/>
</dbReference>
<evidence type="ECO:0000313" key="3">
    <source>
        <dbReference type="EMBL" id="TGB01482.1"/>
    </source>
</evidence>
<comment type="caution">
    <text evidence="3">The sequence shown here is derived from an EMBL/GenBank/DDBJ whole genome shotgun (WGS) entry which is preliminary data.</text>
</comment>
<dbReference type="EMBL" id="SRJC01000006">
    <property type="protein sequence ID" value="TGB01482.1"/>
    <property type="molecule type" value="Genomic_DNA"/>
</dbReference>
<evidence type="ECO:0000256" key="1">
    <source>
        <dbReference type="ARBA" id="ARBA00022679"/>
    </source>
</evidence>
<name>A0A4Z0GWS7_9BACI</name>
<proteinExistence type="predicted"/>
<sequence length="227" mass="26178">MYKDFTRESVFLNNSWINIVIKRFTECDLHLLNKQELLLWNNQKRHFRNGEDWVVGRVTAKYAIGKCLDINADDIIQIEIHNDKNGVPYSSGGKQNNIAFSISHCDSIGFSCSSRGVPGIGCDIEKIRSRHPNFAKYYLLEREKESWFKSLSHEDKDTILTVAWACKEASYKSLSKKINQPENIENIKVFPSSKGKEFYYYAECVHGVGYWEKCGRYVLCVALIGEN</sequence>